<keyword evidence="1" id="KW-1133">Transmembrane helix</keyword>
<proteinExistence type="predicted"/>
<dbReference type="EMBL" id="FOSJ01000014">
    <property type="protein sequence ID" value="SFK18329.1"/>
    <property type="molecule type" value="Genomic_DNA"/>
</dbReference>
<sequence>MDWLSSTIGVIVLVILGISGVFLFRFKKELQAAVAEDRSLSEDFTEKWEKRLKWYKVGIISATVLGIIRILL</sequence>
<dbReference type="AlphaFoldDB" id="A0A1I3XG62"/>
<accession>A0A1I3XG62</accession>
<evidence type="ECO:0000313" key="2">
    <source>
        <dbReference type="EMBL" id="SFK18329.1"/>
    </source>
</evidence>
<reference evidence="3" key="1">
    <citation type="submission" date="2016-10" db="EMBL/GenBank/DDBJ databases">
        <authorList>
            <person name="Varghese N."/>
            <person name="Submissions S."/>
        </authorList>
    </citation>
    <scope>NUCLEOTIDE SEQUENCE [LARGE SCALE GENOMIC DNA]</scope>
    <source>
        <strain evidence="3">DSM 16108</strain>
    </source>
</reference>
<keyword evidence="3" id="KW-1185">Reference proteome</keyword>
<keyword evidence="1" id="KW-0812">Transmembrane</keyword>
<feature type="transmembrane region" description="Helical" evidence="1">
    <location>
        <begin position="54"/>
        <end position="71"/>
    </location>
</feature>
<dbReference type="Proteomes" id="UP000199589">
    <property type="component" value="Unassembled WGS sequence"/>
</dbReference>
<dbReference type="OrthoDB" id="2922356at2"/>
<keyword evidence="1" id="KW-0472">Membrane</keyword>
<protein>
    <submittedName>
        <fullName evidence="2">Uncharacterized protein</fullName>
    </submittedName>
</protein>
<organism evidence="2 3">
    <name type="scientific">Marinilactibacillus piezotolerans</name>
    <dbReference type="NCBI Taxonomy" id="258723"/>
    <lineage>
        <taxon>Bacteria</taxon>
        <taxon>Bacillati</taxon>
        <taxon>Bacillota</taxon>
        <taxon>Bacilli</taxon>
        <taxon>Lactobacillales</taxon>
        <taxon>Carnobacteriaceae</taxon>
        <taxon>Marinilactibacillus</taxon>
    </lineage>
</organism>
<dbReference type="RefSeq" id="WP_091896855.1">
    <property type="nucleotide sequence ID" value="NZ_FOSJ01000014.1"/>
</dbReference>
<evidence type="ECO:0000256" key="1">
    <source>
        <dbReference type="SAM" id="Phobius"/>
    </source>
</evidence>
<name>A0A1I3XG62_9LACT</name>
<feature type="transmembrane region" description="Helical" evidence="1">
    <location>
        <begin position="6"/>
        <end position="24"/>
    </location>
</feature>
<gene>
    <name evidence="2" type="ORF">SAMN04488569_101418</name>
</gene>
<evidence type="ECO:0000313" key="3">
    <source>
        <dbReference type="Proteomes" id="UP000199589"/>
    </source>
</evidence>